<organism evidence="3 4">
    <name type="scientific">Amycolatopsis rhabdoformis</name>
    <dbReference type="NCBI Taxonomy" id="1448059"/>
    <lineage>
        <taxon>Bacteria</taxon>
        <taxon>Bacillati</taxon>
        <taxon>Actinomycetota</taxon>
        <taxon>Actinomycetes</taxon>
        <taxon>Pseudonocardiales</taxon>
        <taxon>Pseudonocardiaceae</taxon>
        <taxon>Amycolatopsis</taxon>
    </lineage>
</organism>
<dbReference type="RefSeq" id="WP_326836872.1">
    <property type="nucleotide sequence ID" value="NZ_CP142149.1"/>
</dbReference>
<name>A0ABZ1IKQ3_9PSEU</name>
<sequence length="282" mass="31117">MAEISYADLDEVRLCYRTLGEGPELVVLLHGWPQTALCWRHVMPALAERYTVVAPDLRGYGGSGLASTGYSKRATAADLHQLIVHLGHPSALVAGHDRGARVAHRWALDHPADVRRLALLDILPTREVMSTVDRTSASAMWHWFFHSQPDLPELLLEGNVEPYLRFFFRRPRAAGAIDDETFAAYVEAFQDPGHLHASLEDYRAGFGVDLELDEADHAAGHVVTPPLLLLWGADGGLRAKDVVGVWRRYATDVRGKAVAGSGHYVPEERPDTVADELLAFFG</sequence>
<evidence type="ECO:0000313" key="4">
    <source>
        <dbReference type="Proteomes" id="UP001330812"/>
    </source>
</evidence>
<dbReference type="Proteomes" id="UP001330812">
    <property type="component" value="Chromosome"/>
</dbReference>
<proteinExistence type="predicted"/>
<gene>
    <name evidence="3" type="ORF">VSH64_18560</name>
</gene>
<evidence type="ECO:0000259" key="2">
    <source>
        <dbReference type="Pfam" id="PF00561"/>
    </source>
</evidence>
<dbReference type="SUPFAM" id="SSF53474">
    <property type="entry name" value="alpha/beta-Hydrolases"/>
    <property type="match status" value="1"/>
</dbReference>
<dbReference type="EMBL" id="CP142149">
    <property type="protein sequence ID" value="WSE34075.1"/>
    <property type="molecule type" value="Genomic_DNA"/>
</dbReference>
<protein>
    <submittedName>
        <fullName evidence="3">Alpha/beta hydrolase</fullName>
    </submittedName>
</protein>
<evidence type="ECO:0000313" key="3">
    <source>
        <dbReference type="EMBL" id="WSE34075.1"/>
    </source>
</evidence>
<keyword evidence="1 3" id="KW-0378">Hydrolase</keyword>
<evidence type="ECO:0000256" key="1">
    <source>
        <dbReference type="ARBA" id="ARBA00022801"/>
    </source>
</evidence>
<dbReference type="Pfam" id="PF00561">
    <property type="entry name" value="Abhydrolase_1"/>
    <property type="match status" value="1"/>
</dbReference>
<dbReference type="PRINTS" id="PR00412">
    <property type="entry name" value="EPOXHYDRLASE"/>
</dbReference>
<accession>A0ABZ1IKQ3</accession>
<keyword evidence="4" id="KW-1185">Reference proteome</keyword>
<dbReference type="InterPro" id="IPR000073">
    <property type="entry name" value="AB_hydrolase_1"/>
</dbReference>
<reference evidence="3 4" key="1">
    <citation type="journal article" date="2015" name="Int. J. Syst. Evol. Microbiol.">
        <title>Amycolatopsis rhabdoformis sp. nov., an actinomycete isolated from a tropical forest soil.</title>
        <authorList>
            <person name="Souza W.R."/>
            <person name="Silva R.E."/>
            <person name="Goodfellow M."/>
            <person name="Busarakam K."/>
            <person name="Figueiro F.S."/>
            <person name="Ferreira D."/>
            <person name="Rodrigues-Filho E."/>
            <person name="Moraes L.A.B."/>
            <person name="Zucchi T.D."/>
        </authorList>
    </citation>
    <scope>NUCLEOTIDE SEQUENCE [LARGE SCALE GENOMIC DNA]</scope>
    <source>
        <strain evidence="3 4">NCIMB 14900</strain>
    </source>
</reference>
<dbReference type="InterPro" id="IPR029058">
    <property type="entry name" value="AB_hydrolase_fold"/>
</dbReference>
<dbReference type="InterPro" id="IPR000639">
    <property type="entry name" value="Epox_hydrolase-like"/>
</dbReference>
<dbReference type="Gene3D" id="3.40.50.1820">
    <property type="entry name" value="alpha/beta hydrolase"/>
    <property type="match status" value="1"/>
</dbReference>
<feature type="domain" description="AB hydrolase-1" evidence="2">
    <location>
        <begin position="25"/>
        <end position="270"/>
    </location>
</feature>
<dbReference type="GO" id="GO:0016787">
    <property type="term" value="F:hydrolase activity"/>
    <property type="evidence" value="ECO:0007669"/>
    <property type="project" value="UniProtKB-KW"/>
</dbReference>
<dbReference type="PANTHER" id="PTHR43329">
    <property type="entry name" value="EPOXIDE HYDROLASE"/>
    <property type="match status" value="1"/>
</dbReference>
<dbReference type="PRINTS" id="PR00111">
    <property type="entry name" value="ABHYDROLASE"/>
</dbReference>